<dbReference type="AlphaFoldDB" id="A0A177NA96"/>
<sequence length="96" mass="10667">MRNLNLAVLVLFATATFTAQATPPASRTLALEDISLERIEIQGQIQTWKLNKVCIDQQAYLLLLRGLTEPVGISPSFKNGKPEQCRQTLNDSPIDE</sequence>
<evidence type="ECO:0000313" key="3">
    <source>
        <dbReference type="EMBL" id="OAI14403.1"/>
    </source>
</evidence>
<gene>
    <name evidence="3" type="ORF">A1355_12640</name>
</gene>
<accession>A0A177NA96</accession>
<feature type="signal peptide" evidence="2">
    <location>
        <begin position="1"/>
        <end position="21"/>
    </location>
</feature>
<evidence type="ECO:0000256" key="1">
    <source>
        <dbReference type="SAM" id="MobiDB-lite"/>
    </source>
</evidence>
<evidence type="ECO:0000256" key="2">
    <source>
        <dbReference type="SAM" id="SignalP"/>
    </source>
</evidence>
<reference evidence="4" key="1">
    <citation type="submission" date="2016-03" db="EMBL/GenBank/DDBJ databases">
        <authorList>
            <person name="Heylen K."/>
            <person name="De Vos P."/>
            <person name="Vekeman B."/>
        </authorList>
    </citation>
    <scope>NUCLEOTIDE SEQUENCE [LARGE SCALE GENOMIC DNA]</scope>
    <source>
        <strain evidence="4">R-45383</strain>
    </source>
</reference>
<feature type="compositionally biased region" description="Polar residues" evidence="1">
    <location>
        <begin position="85"/>
        <end position="96"/>
    </location>
</feature>
<organism evidence="3 4">
    <name type="scientific">Methylomonas koyamae</name>
    <dbReference type="NCBI Taxonomy" id="702114"/>
    <lineage>
        <taxon>Bacteria</taxon>
        <taxon>Pseudomonadati</taxon>
        <taxon>Pseudomonadota</taxon>
        <taxon>Gammaproteobacteria</taxon>
        <taxon>Methylococcales</taxon>
        <taxon>Methylococcaceae</taxon>
        <taxon>Methylomonas</taxon>
    </lineage>
</organism>
<keyword evidence="4" id="KW-1185">Reference proteome</keyword>
<dbReference type="RefSeq" id="WP_064031017.1">
    <property type="nucleotide sequence ID" value="NZ_LUUK01000201.1"/>
</dbReference>
<evidence type="ECO:0000313" key="4">
    <source>
        <dbReference type="Proteomes" id="UP000077628"/>
    </source>
</evidence>
<keyword evidence="2" id="KW-0732">Signal</keyword>
<protein>
    <submittedName>
        <fullName evidence="3">Uncharacterized protein</fullName>
    </submittedName>
</protein>
<dbReference type="Proteomes" id="UP000077628">
    <property type="component" value="Unassembled WGS sequence"/>
</dbReference>
<dbReference type="EMBL" id="LUUK01000201">
    <property type="protein sequence ID" value="OAI14403.1"/>
    <property type="molecule type" value="Genomic_DNA"/>
</dbReference>
<feature type="region of interest" description="Disordered" evidence="1">
    <location>
        <begin position="75"/>
        <end position="96"/>
    </location>
</feature>
<dbReference type="OrthoDB" id="5573821at2"/>
<feature type="chain" id="PRO_5008068940" evidence="2">
    <location>
        <begin position="22"/>
        <end position="96"/>
    </location>
</feature>
<name>A0A177NA96_9GAMM</name>
<comment type="caution">
    <text evidence="3">The sequence shown here is derived from an EMBL/GenBank/DDBJ whole genome shotgun (WGS) entry which is preliminary data.</text>
</comment>
<proteinExistence type="predicted"/>